<dbReference type="AlphaFoldDB" id="A0A929FAP3"/>
<name>A0A929FAP3_LEPEC</name>
<evidence type="ECO:0000313" key="3">
    <source>
        <dbReference type="Proteomes" id="UP000615026"/>
    </source>
</evidence>
<sequence length="221" mass="23819">PTEAPAPNSAPVGGQNPAVDPGARAYTQSPVTPPQQRETDQSNTSAPPPRERENVGEDRHATIPKSESSQDRQTEGTQTAAETEDNSQDPGTGPTEVRIIGDEYLPKESGGDQIDTYPMPSFQMPLTLSIPRSHGCQGSLPTDTLTLGVAVDADGFVSSLRFYLPDIYEQNSDVKLADCLLSAALQSEPSAVRFMPATRLTNIGEEEPVATDRVQLRLQFR</sequence>
<feature type="compositionally biased region" description="Basic and acidic residues" evidence="1">
    <location>
        <begin position="49"/>
        <end position="61"/>
    </location>
</feature>
<accession>A0A929FAP3</accession>
<feature type="compositionally biased region" description="Polar residues" evidence="1">
    <location>
        <begin position="26"/>
        <end position="45"/>
    </location>
</feature>
<comment type="caution">
    <text evidence="2">The sequence shown here is derived from an EMBL/GenBank/DDBJ whole genome shotgun (WGS) entry which is preliminary data.</text>
</comment>
<keyword evidence="3" id="KW-1185">Reference proteome</keyword>
<feature type="region of interest" description="Disordered" evidence="1">
    <location>
        <begin position="1"/>
        <end position="97"/>
    </location>
</feature>
<dbReference type="RefSeq" id="WP_228016505.1">
    <property type="nucleotide sequence ID" value="NZ_JADEXP010000459.1"/>
</dbReference>
<feature type="non-terminal residue" evidence="2">
    <location>
        <position position="1"/>
    </location>
</feature>
<dbReference type="EMBL" id="JADEXP010000459">
    <property type="protein sequence ID" value="MBE9070550.1"/>
    <property type="molecule type" value="Genomic_DNA"/>
</dbReference>
<dbReference type="Proteomes" id="UP000615026">
    <property type="component" value="Unassembled WGS sequence"/>
</dbReference>
<proteinExistence type="predicted"/>
<reference evidence="2" key="1">
    <citation type="submission" date="2020-10" db="EMBL/GenBank/DDBJ databases">
        <authorList>
            <person name="Castelo-Branco R."/>
            <person name="Eusebio N."/>
            <person name="Adriana R."/>
            <person name="Vieira A."/>
            <person name="Brugerolle De Fraissinette N."/>
            <person name="Rezende De Castro R."/>
            <person name="Schneider M.P."/>
            <person name="Vasconcelos V."/>
            <person name="Leao P.N."/>
        </authorList>
    </citation>
    <scope>NUCLEOTIDE SEQUENCE</scope>
    <source>
        <strain evidence="2">LEGE 11479</strain>
    </source>
</reference>
<protein>
    <submittedName>
        <fullName evidence="2">Uncharacterized protein</fullName>
    </submittedName>
</protein>
<evidence type="ECO:0000256" key="1">
    <source>
        <dbReference type="SAM" id="MobiDB-lite"/>
    </source>
</evidence>
<organism evidence="2 3">
    <name type="scientific">Leptolyngbya cf. ectocarpi LEGE 11479</name>
    <dbReference type="NCBI Taxonomy" id="1828722"/>
    <lineage>
        <taxon>Bacteria</taxon>
        <taxon>Bacillati</taxon>
        <taxon>Cyanobacteriota</taxon>
        <taxon>Cyanophyceae</taxon>
        <taxon>Leptolyngbyales</taxon>
        <taxon>Leptolyngbyaceae</taxon>
        <taxon>Leptolyngbya group</taxon>
        <taxon>Leptolyngbya</taxon>
    </lineage>
</organism>
<evidence type="ECO:0000313" key="2">
    <source>
        <dbReference type="EMBL" id="MBE9070550.1"/>
    </source>
</evidence>
<gene>
    <name evidence="2" type="ORF">IQ260_28300</name>
</gene>